<evidence type="ECO:0000256" key="3">
    <source>
        <dbReference type="ARBA" id="ARBA00022723"/>
    </source>
</evidence>
<keyword evidence="3" id="KW-0479">Metal-binding</keyword>
<dbReference type="PANTHER" id="PTHR45805:SF2">
    <property type="entry name" value="NUCLEAR HORMONE RECEPTOR HR3-RELATED"/>
    <property type="match status" value="1"/>
</dbReference>
<keyword evidence="4" id="KW-0863">Zinc-finger</keyword>
<evidence type="ECO:0000256" key="6">
    <source>
        <dbReference type="ARBA" id="ARBA00023015"/>
    </source>
</evidence>
<feature type="compositionally biased region" description="Polar residues" evidence="10">
    <location>
        <begin position="99"/>
        <end position="111"/>
    </location>
</feature>
<dbReference type="EMBL" id="JAZGQO010000010">
    <property type="protein sequence ID" value="KAK6176326.1"/>
    <property type="molecule type" value="Genomic_DNA"/>
</dbReference>
<sequence length="383" mass="42336">MSEIQGILRSNGAFKSEMMEAFLCNRLNATTLTSVDSEGNLMTPPSPTTTIPSTTQSVNTNNQAIDNRPQFQNDNFNKTTATASDNNNRNGNGNGNGNTQSAAASNVTDPNANTESDVLLLEVQKPISSEERQLIKNVTEAIVSNHLETCLNTYQNVADAERKIDANMAAGNMPDMSKMSGNASCVWQKFVSQMVPEITKAVKFCNRLPGFSQIKPEDKMVLIKQASFEILVTRFCMLINTETGDMIDPSLSIKFPRQALQSMPMGQLLLEFYKIAEKFNPLALTDGEIGLFTSILVMSPDRAGSQSKADVEKIQGLFKQAIYLQLKENHTDADSIYTKLMATIPIFRDINEKHTQALSKMKMAAPEEFSNSFPSLHQEMYSQ</sequence>
<reference evidence="12 13" key="1">
    <citation type="submission" date="2024-01" db="EMBL/GenBank/DDBJ databases">
        <title>The genome of the rayed Mediterranean limpet Patella caerulea (Linnaeus, 1758).</title>
        <authorList>
            <person name="Anh-Thu Weber A."/>
            <person name="Halstead-Nussloch G."/>
        </authorList>
    </citation>
    <scope>NUCLEOTIDE SEQUENCE [LARGE SCALE GENOMIC DNA]</scope>
    <source>
        <strain evidence="12">AATW-2023a</strain>
        <tissue evidence="12">Whole specimen</tissue>
    </source>
</reference>
<evidence type="ECO:0000256" key="9">
    <source>
        <dbReference type="ARBA" id="ARBA00023170"/>
    </source>
</evidence>
<organism evidence="12 13">
    <name type="scientific">Patella caerulea</name>
    <name type="common">Rayed Mediterranean limpet</name>
    <dbReference type="NCBI Taxonomy" id="87958"/>
    <lineage>
        <taxon>Eukaryota</taxon>
        <taxon>Metazoa</taxon>
        <taxon>Spiralia</taxon>
        <taxon>Lophotrochozoa</taxon>
        <taxon>Mollusca</taxon>
        <taxon>Gastropoda</taxon>
        <taxon>Patellogastropoda</taxon>
        <taxon>Patelloidea</taxon>
        <taxon>Patellidae</taxon>
        <taxon>Patella</taxon>
    </lineage>
</organism>
<evidence type="ECO:0000256" key="4">
    <source>
        <dbReference type="ARBA" id="ARBA00022771"/>
    </source>
</evidence>
<dbReference type="SUPFAM" id="SSF48508">
    <property type="entry name" value="Nuclear receptor ligand-binding domain"/>
    <property type="match status" value="1"/>
</dbReference>
<dbReference type="PRINTS" id="PR00546">
    <property type="entry name" value="THYROIDHORMR"/>
</dbReference>
<evidence type="ECO:0000256" key="10">
    <source>
        <dbReference type="SAM" id="MobiDB-lite"/>
    </source>
</evidence>
<dbReference type="InterPro" id="IPR001723">
    <property type="entry name" value="Nuclear_hrmn_rcpt"/>
</dbReference>
<keyword evidence="5" id="KW-0862">Zinc</keyword>
<evidence type="ECO:0000313" key="12">
    <source>
        <dbReference type="EMBL" id="KAK6176326.1"/>
    </source>
</evidence>
<evidence type="ECO:0000256" key="1">
    <source>
        <dbReference type="ARBA" id="ARBA00004123"/>
    </source>
</evidence>
<comment type="subcellular location">
    <subcellularLocation>
        <location evidence="1">Nucleus</location>
    </subcellularLocation>
</comment>
<protein>
    <recommendedName>
        <fullName evidence="11">NR LBD domain-containing protein</fullName>
    </recommendedName>
</protein>
<evidence type="ECO:0000259" key="11">
    <source>
        <dbReference type="PROSITE" id="PS51843"/>
    </source>
</evidence>
<dbReference type="GO" id="GO:0008270">
    <property type="term" value="F:zinc ion binding"/>
    <property type="evidence" value="ECO:0007669"/>
    <property type="project" value="UniProtKB-KW"/>
</dbReference>
<dbReference type="PROSITE" id="PS51843">
    <property type="entry name" value="NR_LBD"/>
    <property type="match status" value="1"/>
</dbReference>
<proteinExistence type="inferred from homology"/>
<evidence type="ECO:0000256" key="7">
    <source>
        <dbReference type="ARBA" id="ARBA00023125"/>
    </source>
</evidence>
<keyword evidence="7" id="KW-0238">DNA-binding</keyword>
<dbReference type="GO" id="GO:0005634">
    <property type="term" value="C:nucleus"/>
    <property type="evidence" value="ECO:0007669"/>
    <property type="project" value="UniProtKB-SubCell"/>
</dbReference>
<dbReference type="InterPro" id="IPR035500">
    <property type="entry name" value="NHR-like_dom_sf"/>
</dbReference>
<dbReference type="Pfam" id="PF00104">
    <property type="entry name" value="Hormone_recep"/>
    <property type="match status" value="1"/>
</dbReference>
<dbReference type="SMART" id="SM00430">
    <property type="entry name" value="HOLI"/>
    <property type="match status" value="1"/>
</dbReference>
<keyword evidence="8" id="KW-0804">Transcription</keyword>
<evidence type="ECO:0000256" key="2">
    <source>
        <dbReference type="ARBA" id="ARBA00008092"/>
    </source>
</evidence>
<dbReference type="PANTHER" id="PTHR45805">
    <property type="entry name" value="NUCLEAR HORMONE RECEPTOR HR3-RELATED"/>
    <property type="match status" value="1"/>
</dbReference>
<comment type="similarity">
    <text evidence="2">Belongs to the nuclear hormone receptor family. NR1 subfamily.</text>
</comment>
<accession>A0AAN8JDY8</accession>
<feature type="compositionally biased region" description="Polar residues" evidence="10">
    <location>
        <begin position="56"/>
        <end position="85"/>
    </location>
</feature>
<dbReference type="GO" id="GO:0000978">
    <property type="term" value="F:RNA polymerase II cis-regulatory region sequence-specific DNA binding"/>
    <property type="evidence" value="ECO:0007669"/>
    <property type="project" value="TreeGrafter"/>
</dbReference>
<dbReference type="InterPro" id="IPR001728">
    <property type="entry name" value="ThyrH_rcpt"/>
</dbReference>
<keyword evidence="13" id="KW-1185">Reference proteome</keyword>
<feature type="region of interest" description="Disordered" evidence="10">
    <location>
        <begin position="36"/>
        <end position="111"/>
    </location>
</feature>
<evidence type="ECO:0000256" key="8">
    <source>
        <dbReference type="ARBA" id="ARBA00023163"/>
    </source>
</evidence>
<feature type="domain" description="NR LBD" evidence="11">
    <location>
        <begin position="149"/>
        <end position="380"/>
    </location>
</feature>
<keyword evidence="6" id="KW-0805">Transcription regulation</keyword>
<dbReference type="GO" id="GO:0004879">
    <property type="term" value="F:nuclear receptor activity"/>
    <property type="evidence" value="ECO:0007669"/>
    <property type="project" value="InterPro"/>
</dbReference>
<dbReference type="AlphaFoldDB" id="A0AAN8JDY8"/>
<dbReference type="InterPro" id="IPR000536">
    <property type="entry name" value="Nucl_hrmn_rcpt_lig-bd"/>
</dbReference>
<evidence type="ECO:0000256" key="5">
    <source>
        <dbReference type="ARBA" id="ARBA00022833"/>
    </source>
</evidence>
<dbReference type="CDD" id="cd06929">
    <property type="entry name" value="NR_LBD_F1"/>
    <property type="match status" value="1"/>
</dbReference>
<dbReference type="Gene3D" id="1.10.565.10">
    <property type="entry name" value="Retinoid X Receptor"/>
    <property type="match status" value="1"/>
</dbReference>
<comment type="caution">
    <text evidence="12">The sequence shown here is derived from an EMBL/GenBank/DDBJ whole genome shotgun (WGS) entry which is preliminary data.</text>
</comment>
<evidence type="ECO:0000313" key="13">
    <source>
        <dbReference type="Proteomes" id="UP001347796"/>
    </source>
</evidence>
<dbReference type="Proteomes" id="UP001347796">
    <property type="component" value="Unassembled WGS sequence"/>
</dbReference>
<name>A0AAN8JDY8_PATCE</name>
<gene>
    <name evidence="12" type="ORF">SNE40_014630</name>
</gene>
<keyword evidence="9" id="KW-0675">Receptor</keyword>
<dbReference type="PRINTS" id="PR00398">
    <property type="entry name" value="STRDHORMONER"/>
</dbReference>